<accession>A0ABT8R7W1</accession>
<organism evidence="2 3">
    <name type="scientific">Rhodocytophaga aerolata</name>
    <dbReference type="NCBI Taxonomy" id="455078"/>
    <lineage>
        <taxon>Bacteria</taxon>
        <taxon>Pseudomonadati</taxon>
        <taxon>Bacteroidota</taxon>
        <taxon>Cytophagia</taxon>
        <taxon>Cytophagales</taxon>
        <taxon>Rhodocytophagaceae</taxon>
        <taxon>Rhodocytophaga</taxon>
    </lineage>
</organism>
<dbReference type="PANTHER" id="PTHR42685:SF22">
    <property type="entry name" value="CONDITIONED MEDIUM FACTOR RECEPTOR 1"/>
    <property type="match status" value="1"/>
</dbReference>
<protein>
    <submittedName>
        <fullName evidence="2">Geranylgeranyl reductase family protein</fullName>
    </submittedName>
</protein>
<evidence type="ECO:0000259" key="1">
    <source>
        <dbReference type="Pfam" id="PF01494"/>
    </source>
</evidence>
<dbReference type="Pfam" id="PF01494">
    <property type="entry name" value="FAD_binding_3"/>
    <property type="match status" value="1"/>
</dbReference>
<dbReference type="EMBL" id="JAUKPO010000007">
    <property type="protein sequence ID" value="MDO1447429.1"/>
    <property type="molecule type" value="Genomic_DNA"/>
</dbReference>
<dbReference type="InterPro" id="IPR011777">
    <property type="entry name" value="Geranylgeranyl_Rdtase_fam"/>
</dbReference>
<comment type="caution">
    <text evidence="2">The sequence shown here is derived from an EMBL/GenBank/DDBJ whole genome shotgun (WGS) entry which is preliminary data.</text>
</comment>
<dbReference type="RefSeq" id="WP_378411388.1">
    <property type="nucleotide sequence ID" value="NZ_JBHSMY010000154.1"/>
</dbReference>
<dbReference type="PANTHER" id="PTHR42685">
    <property type="entry name" value="GERANYLGERANYL DIPHOSPHATE REDUCTASE"/>
    <property type="match status" value="1"/>
</dbReference>
<gene>
    <name evidence="2" type="ORF">Q0590_14265</name>
</gene>
<reference evidence="2" key="1">
    <citation type="submission" date="2023-07" db="EMBL/GenBank/DDBJ databases">
        <title>The genome sequence of Rhodocytophaga aerolata KACC 12507.</title>
        <authorList>
            <person name="Zhang X."/>
        </authorList>
    </citation>
    <scope>NUCLEOTIDE SEQUENCE</scope>
    <source>
        <strain evidence="2">KACC 12507</strain>
    </source>
</reference>
<dbReference type="Proteomes" id="UP001168528">
    <property type="component" value="Unassembled WGS sequence"/>
</dbReference>
<dbReference type="NCBIfam" id="TIGR02032">
    <property type="entry name" value="GG-red-SF"/>
    <property type="match status" value="1"/>
</dbReference>
<name>A0ABT8R7W1_9BACT</name>
<feature type="domain" description="FAD-binding" evidence="1">
    <location>
        <begin position="12"/>
        <end position="323"/>
    </location>
</feature>
<sequence>MHKSLLVNRYVYDVLIAGGGPAGCASALRLANAGLRVALLDKASFPRDKICGDALSVDVLNQLPILSQTLAQRMESSAEKTHSYGVRIISPGGHRMDIPFIHKGENRYGYICQRTHFDNLLFSQVKQSAKIDTYENCLIQKAENAQDRVMLYSNIGVFEGQMVIGADGAHSIIGKQLAHLQMERPHHSAGLRLYYEGVEHFHPQNFIELYFFREILPGYLWIFPLPGNKANVGIGMLSSSIAAKKLNLKHILQQLLDTHPLLKERFQKARPLESIKGFGLPLGSKKRAISGERFVLTGDAASLIDPFTGEGIGNAIRSGRVAAEHCIACFKQNTFSASFNKQYDNEIYRRMWNELSISRSLQNLCRYPWLFNFLLKKASTNAYLQQFFTDALADVNTKRLLTQPSFYYRLLFNK</sequence>
<dbReference type="PRINTS" id="PR00420">
    <property type="entry name" value="RNGMNOXGNASE"/>
</dbReference>
<dbReference type="InterPro" id="IPR036188">
    <property type="entry name" value="FAD/NAD-bd_sf"/>
</dbReference>
<dbReference type="SUPFAM" id="SSF51905">
    <property type="entry name" value="FAD/NAD(P)-binding domain"/>
    <property type="match status" value="1"/>
</dbReference>
<dbReference type="InterPro" id="IPR050407">
    <property type="entry name" value="Geranylgeranyl_reductase"/>
</dbReference>
<dbReference type="Gene3D" id="3.50.50.60">
    <property type="entry name" value="FAD/NAD(P)-binding domain"/>
    <property type="match status" value="1"/>
</dbReference>
<evidence type="ECO:0000313" key="3">
    <source>
        <dbReference type="Proteomes" id="UP001168528"/>
    </source>
</evidence>
<proteinExistence type="predicted"/>
<keyword evidence="3" id="KW-1185">Reference proteome</keyword>
<dbReference type="InterPro" id="IPR002938">
    <property type="entry name" value="FAD-bd"/>
</dbReference>
<evidence type="ECO:0000313" key="2">
    <source>
        <dbReference type="EMBL" id="MDO1447429.1"/>
    </source>
</evidence>